<dbReference type="InterPro" id="IPR032638">
    <property type="entry name" value="Porin_5"/>
</dbReference>
<evidence type="ECO:0000313" key="4">
    <source>
        <dbReference type="Proteomes" id="UP001165492"/>
    </source>
</evidence>
<dbReference type="Pfam" id="PF00395">
    <property type="entry name" value="SLH"/>
    <property type="match status" value="1"/>
</dbReference>
<dbReference type="Proteomes" id="UP001165492">
    <property type="component" value="Unassembled WGS sequence"/>
</dbReference>
<dbReference type="PANTHER" id="PTHR43308">
    <property type="entry name" value="OUTER MEMBRANE PROTEIN ALPHA-RELATED"/>
    <property type="match status" value="1"/>
</dbReference>
<dbReference type="RefSeq" id="WP_229536944.1">
    <property type="nucleotide sequence ID" value="NZ_JAJHJB010000046.1"/>
</dbReference>
<evidence type="ECO:0000256" key="1">
    <source>
        <dbReference type="SAM" id="SignalP"/>
    </source>
</evidence>
<feature type="signal peptide" evidence="1">
    <location>
        <begin position="1"/>
        <end position="23"/>
    </location>
</feature>
<gene>
    <name evidence="3" type="ORF">LMF89_22105</name>
</gene>
<evidence type="ECO:0000313" key="3">
    <source>
        <dbReference type="EMBL" id="MCC5468033.1"/>
    </source>
</evidence>
<organism evidence="3 4">
    <name type="scientific">Pelosinus baikalensis</name>
    <dbReference type="NCBI Taxonomy" id="2892015"/>
    <lineage>
        <taxon>Bacteria</taxon>
        <taxon>Bacillati</taxon>
        <taxon>Bacillota</taxon>
        <taxon>Negativicutes</taxon>
        <taxon>Selenomonadales</taxon>
        <taxon>Sporomusaceae</taxon>
        <taxon>Pelosinus</taxon>
    </lineage>
</organism>
<dbReference type="SUPFAM" id="SSF56935">
    <property type="entry name" value="Porins"/>
    <property type="match status" value="1"/>
</dbReference>
<protein>
    <submittedName>
        <fullName evidence="3">Porin</fullName>
    </submittedName>
</protein>
<sequence>MNKKIAFTLGTVFSLSVASTVLAAPANLFAVIPEHHWSYSAIGDLAKAGLVNGFGGGTYHEDVILTRCEMAAIVAKAMAKSDKADAAGKATIEKLKAEFSPELNMTMGNDTKVDSRLEKLEKNKSTIKMTGDARIRYQTNWNQGAKNTDNKNTTRMQERVRLNLTSDIAENLTLFGRLNATNDSNKYGLVSDTSKASKSGNPTFDRAELQWKNKQMTYSFGRFLPSLGQGIIWDYNSIDGAMATYDFGGVQFSSGYGDLAAYTASGKTTNAFIANLKVNVAQNANITIGHLNAMTNAVAGGYNFEQTAYGFNAKTGDFTVNGEYVKNDDNKLPTNAQDHGYWGRVL</sequence>
<dbReference type="InterPro" id="IPR001119">
    <property type="entry name" value="SLH_dom"/>
</dbReference>
<feature type="chain" id="PRO_5047331366" evidence="1">
    <location>
        <begin position="24"/>
        <end position="346"/>
    </location>
</feature>
<proteinExistence type="predicted"/>
<dbReference type="Pfam" id="PF16930">
    <property type="entry name" value="Porin_5"/>
    <property type="match status" value="1"/>
</dbReference>
<reference evidence="3" key="1">
    <citation type="submission" date="2021-11" db="EMBL/GenBank/DDBJ databases">
        <title>Description of a new species Pelosinus isolated from the bottom sediments of Lake Baikal.</title>
        <authorList>
            <person name="Zakharyuk A."/>
        </authorList>
    </citation>
    <scope>NUCLEOTIDE SEQUENCE</scope>
    <source>
        <strain evidence="3">Bkl1</strain>
    </source>
</reference>
<dbReference type="InterPro" id="IPR051465">
    <property type="entry name" value="Cell_Envelope_Struct_Comp"/>
</dbReference>
<name>A0ABS8HXY8_9FIRM</name>
<keyword evidence="1" id="KW-0732">Signal</keyword>
<comment type="caution">
    <text evidence="3">The sequence shown here is derived from an EMBL/GenBank/DDBJ whole genome shotgun (WGS) entry which is preliminary data.</text>
</comment>
<evidence type="ECO:0000259" key="2">
    <source>
        <dbReference type="PROSITE" id="PS51272"/>
    </source>
</evidence>
<keyword evidence="4" id="KW-1185">Reference proteome</keyword>
<feature type="domain" description="SLH" evidence="2">
    <location>
        <begin position="25"/>
        <end position="88"/>
    </location>
</feature>
<accession>A0ABS8HXY8</accession>
<dbReference type="PANTHER" id="PTHR43308:SF5">
    <property type="entry name" value="S-LAYER PROTEIN _ PEPTIDOGLYCAN ENDO-BETA-N-ACETYLGLUCOSAMINIDASE"/>
    <property type="match status" value="1"/>
</dbReference>
<dbReference type="EMBL" id="JAJHJB010000046">
    <property type="protein sequence ID" value="MCC5468033.1"/>
    <property type="molecule type" value="Genomic_DNA"/>
</dbReference>
<dbReference type="PROSITE" id="PS51272">
    <property type="entry name" value="SLH"/>
    <property type="match status" value="1"/>
</dbReference>